<evidence type="ECO:0000256" key="4">
    <source>
        <dbReference type="ARBA" id="ARBA00005259"/>
    </source>
</evidence>
<feature type="binding site" evidence="17">
    <location>
        <position position="169"/>
    </location>
    <ligand>
        <name>NADP(+)</name>
        <dbReference type="ChEBI" id="CHEBI:58349"/>
    </ligand>
</feature>
<dbReference type="InterPro" id="IPR002734">
    <property type="entry name" value="RibDG_C"/>
</dbReference>
<organism evidence="20 21">
    <name type="scientific">Candidatus Avacidaminococcus intestinavium</name>
    <dbReference type="NCBI Taxonomy" id="2840684"/>
    <lineage>
        <taxon>Bacteria</taxon>
        <taxon>Bacillati</taxon>
        <taxon>Bacillota</taxon>
        <taxon>Negativicutes</taxon>
        <taxon>Acidaminococcales</taxon>
        <taxon>Acidaminococcaceae</taxon>
        <taxon>Acidaminococcaceae incertae sedis</taxon>
        <taxon>Candidatus Avacidaminococcus</taxon>
    </lineage>
</organism>
<evidence type="ECO:0000313" key="21">
    <source>
        <dbReference type="Proteomes" id="UP000824099"/>
    </source>
</evidence>
<dbReference type="GO" id="GO:0009231">
    <property type="term" value="P:riboflavin biosynthetic process"/>
    <property type="evidence" value="ECO:0007669"/>
    <property type="project" value="UniProtKB-KW"/>
</dbReference>
<protein>
    <recommendedName>
        <fullName evidence="15">Riboflavin biosynthesis protein RibD</fullName>
    </recommendedName>
    <domain>
        <recommendedName>
            <fullName evidence="15">Diaminohydroxyphosphoribosylaminopyrimidine deaminase</fullName>
            <shortName evidence="15">DRAP deaminase</shortName>
            <ecNumber evidence="15">3.5.4.26</ecNumber>
        </recommendedName>
        <alternativeName>
            <fullName evidence="15">Riboflavin-specific deaminase</fullName>
        </alternativeName>
    </domain>
    <domain>
        <recommendedName>
            <fullName evidence="15">5-amino-6-(5-phosphoribosylamino)uracil reductase</fullName>
            <ecNumber evidence="15">1.1.1.193</ecNumber>
        </recommendedName>
        <alternativeName>
            <fullName evidence="15">HTP reductase</fullName>
        </alternativeName>
    </domain>
</protein>
<comment type="catalytic activity">
    <reaction evidence="13 15">
        <text>5-amino-6-(5-phospho-D-ribitylamino)uracil + NADP(+) = 5-amino-6-(5-phospho-D-ribosylamino)uracil + NADPH + H(+)</text>
        <dbReference type="Rhea" id="RHEA:17845"/>
        <dbReference type="ChEBI" id="CHEBI:15378"/>
        <dbReference type="ChEBI" id="CHEBI:57783"/>
        <dbReference type="ChEBI" id="CHEBI:58349"/>
        <dbReference type="ChEBI" id="CHEBI:58421"/>
        <dbReference type="ChEBI" id="CHEBI:58453"/>
        <dbReference type="EC" id="1.1.1.193"/>
    </reaction>
</comment>
<feature type="binding site" evidence="17">
    <location>
        <position position="201"/>
    </location>
    <ligand>
        <name>NADP(+)</name>
        <dbReference type="ChEBI" id="CHEBI:58349"/>
    </ligand>
</feature>
<feature type="binding site" evidence="17">
    <location>
        <position position="205"/>
    </location>
    <ligand>
        <name>substrate</name>
    </ligand>
</feature>
<comment type="similarity">
    <text evidence="5 15">In the C-terminal section; belongs to the HTP reductase family.</text>
</comment>
<dbReference type="FunFam" id="3.40.140.10:FF:000025">
    <property type="entry name" value="Riboflavin biosynthesis protein RibD"/>
    <property type="match status" value="1"/>
</dbReference>
<evidence type="ECO:0000256" key="6">
    <source>
        <dbReference type="ARBA" id="ARBA00022619"/>
    </source>
</evidence>
<evidence type="ECO:0000256" key="1">
    <source>
        <dbReference type="ARBA" id="ARBA00002151"/>
    </source>
</evidence>
<feature type="binding site" evidence="17">
    <location>
        <position position="294"/>
    </location>
    <ligand>
        <name>substrate</name>
    </ligand>
</feature>
<evidence type="ECO:0000256" key="13">
    <source>
        <dbReference type="ARBA" id="ARBA00049861"/>
    </source>
</evidence>
<evidence type="ECO:0000256" key="10">
    <source>
        <dbReference type="ARBA" id="ARBA00022857"/>
    </source>
</evidence>
<feature type="binding site" evidence="17">
    <location>
        <position position="171"/>
    </location>
    <ligand>
        <name>NADP(+)</name>
        <dbReference type="ChEBI" id="CHEBI:58349"/>
    </ligand>
</feature>
<keyword evidence="11 15" id="KW-0560">Oxidoreductase</keyword>
<evidence type="ECO:0000313" key="20">
    <source>
        <dbReference type="EMBL" id="HIU63869.1"/>
    </source>
</evidence>
<proteinExistence type="inferred from homology"/>
<comment type="cofactor">
    <cofactor evidence="15 18">
        <name>Zn(2+)</name>
        <dbReference type="ChEBI" id="CHEBI:29105"/>
    </cofactor>
    <text evidence="15 18">Binds 1 zinc ion.</text>
</comment>
<evidence type="ECO:0000259" key="19">
    <source>
        <dbReference type="PROSITE" id="PS51747"/>
    </source>
</evidence>
<evidence type="ECO:0000256" key="12">
    <source>
        <dbReference type="ARBA" id="ARBA00023268"/>
    </source>
</evidence>
<dbReference type="GO" id="GO:0008835">
    <property type="term" value="F:diaminohydroxyphosphoribosylaminopyrimidine deaminase activity"/>
    <property type="evidence" value="ECO:0007669"/>
    <property type="project" value="UniProtKB-EC"/>
</dbReference>
<keyword evidence="8 15" id="KW-0378">Hydrolase</keyword>
<dbReference type="PROSITE" id="PS00903">
    <property type="entry name" value="CYT_DCMP_DEAMINASES_1"/>
    <property type="match status" value="1"/>
</dbReference>
<reference evidence="20" key="2">
    <citation type="journal article" date="2021" name="PeerJ">
        <title>Extensive microbial diversity within the chicken gut microbiome revealed by metagenomics and culture.</title>
        <authorList>
            <person name="Gilroy R."/>
            <person name="Ravi A."/>
            <person name="Getino M."/>
            <person name="Pursley I."/>
            <person name="Horton D.L."/>
            <person name="Alikhan N.F."/>
            <person name="Baker D."/>
            <person name="Gharbi K."/>
            <person name="Hall N."/>
            <person name="Watson M."/>
            <person name="Adriaenssens E.M."/>
            <person name="Foster-Nyarko E."/>
            <person name="Jarju S."/>
            <person name="Secka A."/>
            <person name="Antonio M."/>
            <person name="Oren A."/>
            <person name="Chaudhuri R.R."/>
            <person name="La Ragione R."/>
            <person name="Hildebrand F."/>
            <person name="Pallen M.J."/>
        </authorList>
    </citation>
    <scope>NUCLEOTIDE SEQUENCE</scope>
    <source>
        <strain evidence="20">CHK160-1198</strain>
    </source>
</reference>
<dbReference type="EMBL" id="DVNI01000033">
    <property type="protein sequence ID" value="HIU63869.1"/>
    <property type="molecule type" value="Genomic_DNA"/>
</dbReference>
<evidence type="ECO:0000256" key="18">
    <source>
        <dbReference type="PIRSR" id="PIRSR006769-3"/>
    </source>
</evidence>
<feature type="binding site" evidence="17">
    <location>
        <position position="185"/>
    </location>
    <ligand>
        <name>substrate</name>
    </ligand>
</feature>
<evidence type="ECO:0000256" key="8">
    <source>
        <dbReference type="ARBA" id="ARBA00022801"/>
    </source>
</evidence>
<dbReference type="NCBIfam" id="TIGR00227">
    <property type="entry name" value="ribD_Cterm"/>
    <property type="match status" value="1"/>
</dbReference>
<dbReference type="PROSITE" id="PS51747">
    <property type="entry name" value="CYT_DCMP_DEAMINASES_2"/>
    <property type="match status" value="1"/>
</dbReference>
<feature type="binding site" evidence="17">
    <location>
        <begin position="296"/>
        <end position="302"/>
    </location>
    <ligand>
        <name>NADP(+)</name>
        <dbReference type="ChEBI" id="CHEBI:58349"/>
    </ligand>
</feature>
<feature type="binding site" evidence="17">
    <location>
        <position position="197"/>
    </location>
    <ligand>
        <name>NADP(+)</name>
        <dbReference type="ChEBI" id="CHEBI:58349"/>
    </ligand>
</feature>
<evidence type="ECO:0000256" key="11">
    <source>
        <dbReference type="ARBA" id="ARBA00023002"/>
    </source>
</evidence>
<feature type="binding site" evidence="18">
    <location>
        <position position="76"/>
    </location>
    <ligand>
        <name>Zn(2+)</name>
        <dbReference type="ChEBI" id="CHEBI:29105"/>
        <note>catalytic</note>
    </ligand>
</feature>
<dbReference type="InterPro" id="IPR050765">
    <property type="entry name" value="Riboflavin_Biosynth_HTPR"/>
</dbReference>
<dbReference type="NCBIfam" id="TIGR00326">
    <property type="entry name" value="eubact_ribD"/>
    <property type="match status" value="1"/>
</dbReference>
<evidence type="ECO:0000256" key="9">
    <source>
        <dbReference type="ARBA" id="ARBA00022833"/>
    </source>
</evidence>
<feature type="active site" description="Proton donor" evidence="16">
    <location>
        <position position="53"/>
    </location>
</feature>
<dbReference type="SUPFAM" id="SSF53927">
    <property type="entry name" value="Cytidine deaminase-like"/>
    <property type="match status" value="1"/>
</dbReference>
<dbReference type="GO" id="GO:0008270">
    <property type="term" value="F:zinc ion binding"/>
    <property type="evidence" value="ECO:0007669"/>
    <property type="project" value="InterPro"/>
</dbReference>
<dbReference type="InterPro" id="IPR002125">
    <property type="entry name" value="CMP_dCMP_dom"/>
</dbReference>
<dbReference type="InterPro" id="IPR004794">
    <property type="entry name" value="Eubact_RibD"/>
</dbReference>
<dbReference type="Gene3D" id="3.40.430.10">
    <property type="entry name" value="Dihydrofolate Reductase, subunit A"/>
    <property type="match status" value="1"/>
</dbReference>
<comment type="pathway">
    <text evidence="2 15">Cofactor biosynthesis; riboflavin biosynthesis; 5-amino-6-(D-ribitylamino)uracil from GTP: step 2/4.</text>
</comment>
<feature type="binding site" evidence="18">
    <location>
        <position position="51"/>
    </location>
    <ligand>
        <name>Zn(2+)</name>
        <dbReference type="ChEBI" id="CHEBI:29105"/>
        <note>catalytic</note>
    </ligand>
</feature>
<dbReference type="PIRSF" id="PIRSF006769">
    <property type="entry name" value="RibD"/>
    <property type="match status" value="1"/>
</dbReference>
<dbReference type="PANTHER" id="PTHR38011:SF7">
    <property type="entry name" value="2,5-DIAMINO-6-RIBOSYLAMINO-4(3H)-PYRIMIDINONE 5'-PHOSPHATE REDUCTASE"/>
    <property type="match status" value="1"/>
</dbReference>
<dbReference type="GO" id="GO:0050661">
    <property type="term" value="F:NADP binding"/>
    <property type="evidence" value="ECO:0007669"/>
    <property type="project" value="InterPro"/>
</dbReference>
<gene>
    <name evidence="20" type="primary">ribD</name>
    <name evidence="20" type="ORF">IAB06_02335</name>
</gene>
<dbReference type="AlphaFoldDB" id="A0A9D1MPQ0"/>
<dbReference type="PANTHER" id="PTHR38011">
    <property type="entry name" value="DIHYDROFOLATE REDUCTASE FAMILY PROTEIN (AFU_ORTHOLOGUE AFUA_8G06820)"/>
    <property type="match status" value="1"/>
</dbReference>
<dbReference type="Gene3D" id="3.40.140.10">
    <property type="entry name" value="Cytidine Deaminase, domain 2"/>
    <property type="match status" value="1"/>
</dbReference>
<dbReference type="SUPFAM" id="SSF53597">
    <property type="entry name" value="Dihydrofolate reductase-like"/>
    <property type="match status" value="1"/>
</dbReference>
<keyword evidence="7 15" id="KW-0479">Metal-binding</keyword>
<dbReference type="InterPro" id="IPR016192">
    <property type="entry name" value="APOBEC/CMP_deaminase_Zn-bd"/>
</dbReference>
<dbReference type="InterPro" id="IPR024072">
    <property type="entry name" value="DHFR-like_dom_sf"/>
</dbReference>
<evidence type="ECO:0000256" key="15">
    <source>
        <dbReference type="PIRNR" id="PIRNR006769"/>
    </source>
</evidence>
<feature type="binding site" evidence="17">
    <location>
        <position position="155"/>
    </location>
    <ligand>
        <name>NADP(+)</name>
        <dbReference type="ChEBI" id="CHEBI:58349"/>
    </ligand>
</feature>
<dbReference type="Pfam" id="PF00383">
    <property type="entry name" value="dCMP_cyt_deam_1"/>
    <property type="match status" value="1"/>
</dbReference>
<comment type="function">
    <text evidence="1 15">Converts 2,5-diamino-6-(ribosylamino)-4(3h)-pyrimidinone 5'-phosphate into 5-amino-6-(ribosylamino)-2,4(1h,3h)-pyrimidinedione 5'-phosphate.</text>
</comment>
<comment type="catalytic activity">
    <reaction evidence="14 15">
        <text>2,5-diamino-6-hydroxy-4-(5-phosphoribosylamino)-pyrimidine + H2O + H(+) = 5-amino-6-(5-phospho-D-ribosylamino)uracil + NH4(+)</text>
        <dbReference type="Rhea" id="RHEA:21868"/>
        <dbReference type="ChEBI" id="CHEBI:15377"/>
        <dbReference type="ChEBI" id="CHEBI:15378"/>
        <dbReference type="ChEBI" id="CHEBI:28938"/>
        <dbReference type="ChEBI" id="CHEBI:58453"/>
        <dbReference type="ChEBI" id="CHEBI:58614"/>
        <dbReference type="EC" id="3.5.4.26"/>
    </reaction>
</comment>
<dbReference type="InterPro" id="IPR016193">
    <property type="entry name" value="Cytidine_deaminase-like"/>
</dbReference>
<evidence type="ECO:0000256" key="17">
    <source>
        <dbReference type="PIRSR" id="PIRSR006769-2"/>
    </source>
</evidence>
<evidence type="ECO:0000256" key="3">
    <source>
        <dbReference type="ARBA" id="ARBA00004910"/>
    </source>
</evidence>
<dbReference type="EC" id="1.1.1.193" evidence="15"/>
<name>A0A9D1MPQ0_9FIRM</name>
<keyword evidence="10 15" id="KW-0521">NADP</keyword>
<keyword evidence="9 15" id="KW-0862">Zinc</keyword>
<keyword evidence="12" id="KW-0511">Multifunctional enzyme</keyword>
<evidence type="ECO:0000256" key="5">
    <source>
        <dbReference type="ARBA" id="ARBA00007417"/>
    </source>
</evidence>
<dbReference type="InterPro" id="IPR011549">
    <property type="entry name" value="RibD_C"/>
</dbReference>
<keyword evidence="6 15" id="KW-0686">Riboflavin biosynthesis</keyword>
<feature type="binding site" evidence="18">
    <location>
        <position position="85"/>
    </location>
    <ligand>
        <name>Zn(2+)</name>
        <dbReference type="ChEBI" id="CHEBI:29105"/>
        <note>catalytic</note>
    </ligand>
</feature>
<sequence>MQDEDWMKRALTLAERAKGQTSPNPLVGAVIVDSDGNLISEGYHHRAGEDHAEVVALKTAGTRARGATLYVTLEPCSHYGRTPPCAKAIVKAGIKRVVVATLDPNPLVSGKGVAILTAANISVTLNVLQEEATKLNEVFFHWITQQRPFIALKYAMTLDGKIATASGDSKWITGEQARAYGHYLRSIYDAILVGKGTVLADDPSLTVRLIKGRNPIRIVLDTHLSIPLTATLLNDGLAPTWIVCSANAALEKMSCLQKKVGVEVITVPLTNGQLSIAALMKELAKRNVTSVLVEGGSLVHGSFCDAALVEKVYAFIAPKIIGGLNAKTAIGGTGCATIQAGLTFKELTQEKLGCDYLFTGRVER</sequence>
<evidence type="ECO:0000256" key="16">
    <source>
        <dbReference type="PIRSR" id="PIRSR006769-1"/>
    </source>
</evidence>
<comment type="similarity">
    <text evidence="4 15">In the N-terminal section; belongs to the cytidine and deoxycytidylate deaminase family.</text>
</comment>
<comment type="caution">
    <text evidence="20">The sequence shown here is derived from an EMBL/GenBank/DDBJ whole genome shotgun (WGS) entry which is preliminary data.</text>
</comment>
<dbReference type="Pfam" id="PF01872">
    <property type="entry name" value="RibD_C"/>
    <property type="match status" value="1"/>
</dbReference>
<accession>A0A9D1MPQ0</accession>
<feature type="binding site" evidence="17">
    <location>
        <position position="222"/>
    </location>
    <ligand>
        <name>NADP(+)</name>
        <dbReference type="ChEBI" id="CHEBI:58349"/>
    </ligand>
</feature>
<evidence type="ECO:0000256" key="7">
    <source>
        <dbReference type="ARBA" id="ARBA00022723"/>
    </source>
</evidence>
<feature type="binding site" evidence="17">
    <location>
        <position position="208"/>
    </location>
    <ligand>
        <name>substrate</name>
    </ligand>
</feature>
<evidence type="ECO:0000256" key="2">
    <source>
        <dbReference type="ARBA" id="ARBA00004882"/>
    </source>
</evidence>
<feature type="domain" description="CMP/dCMP-type deaminase" evidence="19">
    <location>
        <begin position="1"/>
        <end position="114"/>
    </location>
</feature>
<reference evidence="20" key="1">
    <citation type="submission" date="2020-10" db="EMBL/GenBank/DDBJ databases">
        <authorList>
            <person name="Gilroy R."/>
        </authorList>
    </citation>
    <scope>NUCLEOTIDE SEQUENCE</scope>
    <source>
        <strain evidence="20">CHK160-1198</strain>
    </source>
</reference>
<dbReference type="EC" id="3.5.4.26" evidence="15"/>
<dbReference type="GO" id="GO:0008703">
    <property type="term" value="F:5-amino-6-(5-phosphoribosylamino)uracil reductase activity"/>
    <property type="evidence" value="ECO:0007669"/>
    <property type="project" value="UniProtKB-EC"/>
</dbReference>
<dbReference type="CDD" id="cd01284">
    <property type="entry name" value="Riboflavin_deaminase-reductase"/>
    <property type="match status" value="1"/>
</dbReference>
<evidence type="ECO:0000256" key="14">
    <source>
        <dbReference type="ARBA" id="ARBA00049886"/>
    </source>
</evidence>
<dbReference type="Proteomes" id="UP000824099">
    <property type="component" value="Unassembled WGS sequence"/>
</dbReference>
<comment type="pathway">
    <text evidence="3 15">Cofactor biosynthesis; riboflavin biosynthesis; 5-amino-6-(D-ribitylamino)uracil from GTP: step 3/4.</text>
</comment>